<comment type="caution">
    <text evidence="2">The sequence shown here is derived from an EMBL/GenBank/DDBJ whole genome shotgun (WGS) entry which is preliminary data.</text>
</comment>
<reference evidence="2 3" key="1">
    <citation type="submission" date="2024-07" db="EMBL/GenBank/DDBJ databases">
        <title>Section-level genome sequencing and comparative genomics of Aspergillus sections Usti and Cavernicolus.</title>
        <authorList>
            <consortium name="Lawrence Berkeley National Laboratory"/>
            <person name="Nybo J.L."/>
            <person name="Vesth T.C."/>
            <person name="Theobald S."/>
            <person name="Frisvad J.C."/>
            <person name="Larsen T.O."/>
            <person name="Kjaerboelling I."/>
            <person name="Rothschild-Mancinelli K."/>
            <person name="Lyhne E.K."/>
            <person name="Kogle M.E."/>
            <person name="Barry K."/>
            <person name="Clum A."/>
            <person name="Na H."/>
            <person name="Ledsgaard L."/>
            <person name="Lin J."/>
            <person name="Lipzen A."/>
            <person name="Kuo A."/>
            <person name="Riley R."/>
            <person name="Mondo S."/>
            <person name="Labutti K."/>
            <person name="Haridas S."/>
            <person name="Pangalinan J."/>
            <person name="Salamov A.A."/>
            <person name="Simmons B.A."/>
            <person name="Magnuson J.K."/>
            <person name="Chen J."/>
            <person name="Drula E."/>
            <person name="Henrissat B."/>
            <person name="Wiebenga A."/>
            <person name="Lubbers R.J."/>
            <person name="Gomes A.C."/>
            <person name="Macurrencykelacurrency M.R."/>
            <person name="Stajich J."/>
            <person name="Grigoriev I.V."/>
            <person name="Mortensen U.H."/>
            <person name="De Vries R.P."/>
            <person name="Baker S.E."/>
            <person name="Andersen M.R."/>
        </authorList>
    </citation>
    <scope>NUCLEOTIDE SEQUENCE [LARGE SCALE GENOMIC DNA]</scope>
    <source>
        <strain evidence="2 3">CBS 449.75</strain>
    </source>
</reference>
<proteinExistence type="predicted"/>
<feature type="region of interest" description="Disordered" evidence="1">
    <location>
        <begin position="1"/>
        <end position="118"/>
    </location>
</feature>
<feature type="compositionally biased region" description="Polar residues" evidence="1">
    <location>
        <begin position="326"/>
        <end position="338"/>
    </location>
</feature>
<keyword evidence="3" id="KW-1185">Reference proteome</keyword>
<protein>
    <submittedName>
        <fullName evidence="2">Uncharacterized protein</fullName>
    </submittedName>
</protein>
<feature type="compositionally biased region" description="Low complexity" evidence="1">
    <location>
        <begin position="181"/>
        <end position="208"/>
    </location>
</feature>
<evidence type="ECO:0000313" key="3">
    <source>
        <dbReference type="Proteomes" id="UP001610432"/>
    </source>
</evidence>
<gene>
    <name evidence="2" type="ORF">BJX67DRAFT_392162</name>
</gene>
<feature type="compositionally biased region" description="Basic and acidic residues" evidence="1">
    <location>
        <begin position="341"/>
        <end position="352"/>
    </location>
</feature>
<feature type="compositionally biased region" description="Acidic residues" evidence="1">
    <location>
        <begin position="88"/>
        <end position="100"/>
    </location>
</feature>
<feature type="compositionally biased region" description="Low complexity" evidence="1">
    <location>
        <begin position="660"/>
        <end position="681"/>
    </location>
</feature>
<dbReference type="InterPro" id="IPR029058">
    <property type="entry name" value="AB_hydrolase_fold"/>
</dbReference>
<dbReference type="GeneID" id="98149976"/>
<organism evidence="2 3">
    <name type="scientific">Aspergillus lucknowensis</name>
    <dbReference type="NCBI Taxonomy" id="176173"/>
    <lineage>
        <taxon>Eukaryota</taxon>
        <taxon>Fungi</taxon>
        <taxon>Dikarya</taxon>
        <taxon>Ascomycota</taxon>
        <taxon>Pezizomycotina</taxon>
        <taxon>Eurotiomycetes</taxon>
        <taxon>Eurotiomycetidae</taxon>
        <taxon>Eurotiales</taxon>
        <taxon>Aspergillaceae</taxon>
        <taxon>Aspergillus</taxon>
        <taxon>Aspergillus subgen. Nidulantes</taxon>
    </lineage>
</organism>
<feature type="region of interest" description="Disordered" evidence="1">
    <location>
        <begin position="162"/>
        <end position="213"/>
    </location>
</feature>
<evidence type="ECO:0000313" key="2">
    <source>
        <dbReference type="EMBL" id="KAL2860672.1"/>
    </source>
</evidence>
<accession>A0ABR4L8H1</accession>
<feature type="region of interest" description="Disordered" evidence="1">
    <location>
        <begin position="652"/>
        <end position="686"/>
    </location>
</feature>
<dbReference type="RefSeq" id="XP_070880566.1">
    <property type="nucleotide sequence ID" value="XM_071034904.1"/>
</dbReference>
<dbReference type="PANTHER" id="PTHR11440">
    <property type="entry name" value="LECITHIN-CHOLESTEROL ACYLTRANSFERASE-RELATED"/>
    <property type="match status" value="1"/>
</dbReference>
<feature type="compositionally biased region" description="Basic and acidic residues" evidence="1">
    <location>
        <begin position="63"/>
        <end position="72"/>
    </location>
</feature>
<dbReference type="SUPFAM" id="SSF53474">
    <property type="entry name" value="alpha/beta-Hydrolases"/>
    <property type="match status" value="1"/>
</dbReference>
<dbReference type="Gene3D" id="3.40.50.1820">
    <property type="entry name" value="alpha/beta hydrolase"/>
    <property type="match status" value="1"/>
</dbReference>
<dbReference type="Proteomes" id="UP001610432">
    <property type="component" value="Unassembled WGS sequence"/>
</dbReference>
<evidence type="ECO:0000256" key="1">
    <source>
        <dbReference type="SAM" id="MobiDB-lite"/>
    </source>
</evidence>
<name>A0ABR4L8H1_9EURO</name>
<sequence>MPSASCRSGATAIANPNAGGELSPSDSEDAGPPQPAGAADEADGVIGVSMGYDQSRLKSRSTPAEEKSRIMERNGSYFDNEGLFAPDITEEPESFAEEKDEGVKPTGPALSKESARTSFTRSLLKSTLPLRPRAWSGDSQTSTSTYRGLKKFFPSLHLRTGSLTQRRSRSWSSRLNLEQEVVPASASSRSPRASVSNPDSPGSSGSNGAVVAPAEDPIGELKPLQAPSAKTPGKYSFVRSNSALRRSSSDHSLYLRASSTASSLEHRPQYEHIHSQTNSRFKAIKDSLQDSSSRLLSMPTLHFQDLRSDWGYKQFLSDATHRRAETNTTNQSFGSTATDAPPHEARAHREDSPPTMPWTRSPRSSLASTYPILYEAMSELTGDVVIMGGYRGSILRSAKPPQRQLWVPMKVGLNLRKVDLEVGLTHEDEERMEETVIPDGVLSHIGPVDICRRLLKRLQKCENTVRGDLRVHNYGYDWRLSPHLLSQRLIRYLEGLPCNAPDVPPHKRGAWVIAHSLGGLVTRHAVNQRPELFAGVLYAGVPQHCVNILGPLRNGDDVLLSSRVLTAQVNFTFRTSFVLLPENGHCFIDKRTKEEYRLDFFDPDTWDEYRLSPCINPAIPMPTSNRTASSSLSLKDKNLPIRKRFSTILSSSSTEDAGIDTPTTTTTSTDNNPNTTSTPTTHLKPSHVAPTGDGLVGPTANLKGSSFISPTNQPITIPHDAAKAYLTRTLSEIRQFKSETLPNPHHQTNNRYPPFSVLYSKSVPTVYGARVASREGIKYADAYDDLAFAAGDGVCLASAAMLPSGYRVIRDGLVKSERGHVGLLGDLEGVGACLRALVRGRREGVGIPASPS</sequence>
<feature type="region of interest" description="Disordered" evidence="1">
    <location>
        <begin position="324"/>
        <end position="362"/>
    </location>
</feature>
<dbReference type="EMBL" id="JBFXLQ010000090">
    <property type="protein sequence ID" value="KAL2860672.1"/>
    <property type="molecule type" value="Genomic_DNA"/>
</dbReference>